<reference evidence="9 10" key="1">
    <citation type="submission" date="2018-04" db="EMBL/GenBank/DDBJ databases">
        <title>The genome of golden apple snail Pomacea canaliculata provides insight into stress tolerance and invasive adaptation.</title>
        <authorList>
            <person name="Liu C."/>
            <person name="Liu B."/>
            <person name="Ren Y."/>
            <person name="Zhang Y."/>
            <person name="Wang H."/>
            <person name="Li S."/>
            <person name="Jiang F."/>
            <person name="Yin L."/>
            <person name="Zhang G."/>
            <person name="Qian W."/>
            <person name="Fan W."/>
        </authorList>
    </citation>
    <scope>NUCLEOTIDE SEQUENCE [LARGE SCALE GENOMIC DNA]</scope>
    <source>
        <strain evidence="9">SZHN2017</strain>
        <tissue evidence="9">Muscle</tissue>
    </source>
</reference>
<dbReference type="PANTHER" id="PTHR11654">
    <property type="entry name" value="OLIGOPEPTIDE TRANSPORTER-RELATED"/>
    <property type="match status" value="1"/>
</dbReference>
<dbReference type="PROSITE" id="PS01023">
    <property type="entry name" value="PTR2_2"/>
    <property type="match status" value="1"/>
</dbReference>
<gene>
    <name evidence="9" type="ORF">C0Q70_02205</name>
</gene>
<dbReference type="Gene3D" id="1.20.1250.20">
    <property type="entry name" value="MFS general substrate transporter like domains"/>
    <property type="match status" value="1"/>
</dbReference>
<dbReference type="SUPFAM" id="SSF103473">
    <property type="entry name" value="MFS general substrate transporter"/>
    <property type="match status" value="1"/>
</dbReference>
<dbReference type="GO" id="GO:0006857">
    <property type="term" value="P:oligopeptide transport"/>
    <property type="evidence" value="ECO:0007669"/>
    <property type="project" value="InterPro"/>
</dbReference>
<keyword evidence="6 8" id="KW-0472">Membrane</keyword>
<keyword evidence="3 7" id="KW-0812">Transmembrane</keyword>
<evidence type="ECO:0000256" key="4">
    <source>
        <dbReference type="ARBA" id="ARBA00022856"/>
    </source>
</evidence>
<evidence type="ECO:0000313" key="10">
    <source>
        <dbReference type="Proteomes" id="UP000245119"/>
    </source>
</evidence>
<keyword evidence="4" id="KW-0571">Peptide transport</keyword>
<feature type="transmembrane region" description="Helical" evidence="8">
    <location>
        <begin position="146"/>
        <end position="165"/>
    </location>
</feature>
<dbReference type="OrthoDB" id="8904098at2759"/>
<feature type="transmembrane region" description="Helical" evidence="8">
    <location>
        <begin position="29"/>
        <end position="49"/>
    </location>
</feature>
<evidence type="ECO:0000313" key="9">
    <source>
        <dbReference type="EMBL" id="PVD39570.1"/>
    </source>
</evidence>
<sequence length="502" mass="54885">MCERLTFYSVGANTVLFGTSVLKYSSTDAAHVANIFTGVVYLLPLLGGFVSDAWAGKFRTIVGAGFLYTLGLVLLPASAIDYQTLFGQQEDGSYYDLSVDTRRALFLSGLTFIALGTGGIKANVGPFGAQQLVDNGEGAVQAFFNWFYWFINVGSLIAYTGVAYIQQEVSFAWGFFVPLISMVIAIIIFIAAQTLYIHKPPGGSILATSVLVCCQVCVRRRPVLPPGHKRRVFDKAKKQYGGSFDSDVVDSVKSVLAVIPVFITVIMYWAIYAQMTTTFFFQGERMDVRVGGINIPASGLNAFNTIIIIILIPIVDRGLYPFLQRIGRPLTHLQRMGIGFLLAALSVVVAGVVEIARKDRMHEAHGVHMQELGGEKFNASDLSVFAQVSEYALVGASEAPKSMQGVVTGLFYVASGLGSFVSDGILNAVKAASKDYPWFDDEINNAHVEYFFFLLAGLMLLDFLVFLVIARFYRYRKPSPEGGGEVKAGEGTIEWKEDLTHL</sequence>
<evidence type="ECO:0000256" key="6">
    <source>
        <dbReference type="ARBA" id="ARBA00023136"/>
    </source>
</evidence>
<keyword evidence="7" id="KW-0813">Transport</keyword>
<dbReference type="Proteomes" id="UP000245119">
    <property type="component" value="Linkage Group LG1"/>
</dbReference>
<accession>A0A2T7Q1Q0</accession>
<feature type="transmembrane region" description="Helical" evidence="8">
    <location>
        <begin position="293"/>
        <end position="315"/>
    </location>
</feature>
<evidence type="ECO:0000256" key="7">
    <source>
        <dbReference type="RuleBase" id="RU003755"/>
    </source>
</evidence>
<evidence type="ECO:0000256" key="1">
    <source>
        <dbReference type="ARBA" id="ARBA00004141"/>
    </source>
</evidence>
<evidence type="ECO:0008006" key="11">
    <source>
        <dbReference type="Google" id="ProtNLM"/>
    </source>
</evidence>
<protein>
    <recommendedName>
        <fullName evidence="11">Major facilitator superfamily (MFS) profile domain-containing protein</fullName>
    </recommendedName>
</protein>
<dbReference type="EMBL" id="PZQS01000001">
    <property type="protein sequence ID" value="PVD39570.1"/>
    <property type="molecule type" value="Genomic_DNA"/>
</dbReference>
<comment type="subcellular location">
    <subcellularLocation>
        <location evidence="1 7">Membrane</location>
        <topology evidence="1 7">Multi-pass membrane protein</topology>
    </subcellularLocation>
</comment>
<comment type="similarity">
    <text evidence="2 7">Belongs to the major facilitator superfamily. Proton-dependent oligopeptide transporter (POT/PTR) (TC 2.A.17) family.</text>
</comment>
<feature type="transmembrane region" description="Helical" evidence="8">
    <location>
        <begin position="172"/>
        <end position="196"/>
    </location>
</feature>
<organism evidence="9 10">
    <name type="scientific">Pomacea canaliculata</name>
    <name type="common">Golden apple snail</name>
    <dbReference type="NCBI Taxonomy" id="400727"/>
    <lineage>
        <taxon>Eukaryota</taxon>
        <taxon>Metazoa</taxon>
        <taxon>Spiralia</taxon>
        <taxon>Lophotrochozoa</taxon>
        <taxon>Mollusca</taxon>
        <taxon>Gastropoda</taxon>
        <taxon>Caenogastropoda</taxon>
        <taxon>Architaenioglossa</taxon>
        <taxon>Ampullarioidea</taxon>
        <taxon>Ampullariidae</taxon>
        <taxon>Pomacea</taxon>
    </lineage>
</organism>
<keyword evidence="4" id="KW-0653">Protein transport</keyword>
<evidence type="ECO:0000256" key="5">
    <source>
        <dbReference type="ARBA" id="ARBA00022989"/>
    </source>
</evidence>
<evidence type="ECO:0000256" key="8">
    <source>
        <dbReference type="SAM" id="Phobius"/>
    </source>
</evidence>
<proteinExistence type="inferred from homology"/>
<dbReference type="AlphaFoldDB" id="A0A2T7Q1Q0"/>
<dbReference type="GO" id="GO:0016020">
    <property type="term" value="C:membrane"/>
    <property type="evidence" value="ECO:0007669"/>
    <property type="project" value="UniProtKB-SubCell"/>
</dbReference>
<evidence type="ECO:0000256" key="2">
    <source>
        <dbReference type="ARBA" id="ARBA00005982"/>
    </source>
</evidence>
<dbReference type="InterPro" id="IPR018456">
    <property type="entry name" value="PTR2_symporter_CS"/>
</dbReference>
<feature type="transmembrane region" description="Helical" evidence="8">
    <location>
        <begin position="61"/>
        <end position="80"/>
    </location>
</feature>
<feature type="transmembrane region" description="Helical" evidence="8">
    <location>
        <begin position="450"/>
        <end position="470"/>
    </location>
</feature>
<feature type="transmembrane region" description="Helical" evidence="8">
    <location>
        <begin position="335"/>
        <end position="356"/>
    </location>
</feature>
<keyword evidence="10" id="KW-1185">Reference proteome</keyword>
<feature type="transmembrane region" description="Helical" evidence="8">
    <location>
        <begin position="410"/>
        <end position="430"/>
    </location>
</feature>
<dbReference type="InterPro" id="IPR000109">
    <property type="entry name" value="POT_fam"/>
</dbReference>
<name>A0A2T7Q1Q0_POMCA</name>
<comment type="caution">
    <text evidence="9">The sequence shown here is derived from an EMBL/GenBank/DDBJ whole genome shotgun (WGS) entry which is preliminary data.</text>
</comment>
<keyword evidence="5 8" id="KW-1133">Transmembrane helix</keyword>
<dbReference type="InterPro" id="IPR036259">
    <property type="entry name" value="MFS_trans_sf"/>
</dbReference>
<dbReference type="GO" id="GO:0022857">
    <property type="term" value="F:transmembrane transporter activity"/>
    <property type="evidence" value="ECO:0007669"/>
    <property type="project" value="InterPro"/>
</dbReference>
<dbReference type="Pfam" id="PF00854">
    <property type="entry name" value="PTR2"/>
    <property type="match status" value="1"/>
</dbReference>
<feature type="transmembrane region" description="Helical" evidence="8">
    <location>
        <begin position="254"/>
        <end position="272"/>
    </location>
</feature>
<evidence type="ECO:0000256" key="3">
    <source>
        <dbReference type="ARBA" id="ARBA00022692"/>
    </source>
</evidence>